<comment type="catalytic activity">
    <reaction evidence="8 9">
        <text>hydrogencarbonate + H(+) = CO2 + H2O</text>
        <dbReference type="Rhea" id="RHEA:10748"/>
        <dbReference type="ChEBI" id="CHEBI:15377"/>
        <dbReference type="ChEBI" id="CHEBI:15378"/>
        <dbReference type="ChEBI" id="CHEBI:16526"/>
        <dbReference type="ChEBI" id="CHEBI:17544"/>
        <dbReference type="EC" id="4.2.1.1"/>
    </reaction>
</comment>
<feature type="chain" id="PRO_5043505616" description="Carbonic anhydrase" evidence="10">
    <location>
        <begin position="16"/>
        <end position="426"/>
    </location>
</feature>
<organism evidence="12 13">
    <name type="scientific">Coccomyxa viridis</name>
    <dbReference type="NCBI Taxonomy" id="1274662"/>
    <lineage>
        <taxon>Eukaryota</taxon>
        <taxon>Viridiplantae</taxon>
        <taxon>Chlorophyta</taxon>
        <taxon>core chlorophytes</taxon>
        <taxon>Trebouxiophyceae</taxon>
        <taxon>Trebouxiophyceae incertae sedis</taxon>
        <taxon>Coccomyxaceae</taxon>
        <taxon>Coccomyxa</taxon>
    </lineage>
</organism>
<comment type="caution">
    <text evidence="12">The sequence shown here is derived from an EMBL/GenBank/DDBJ whole genome shotgun (WGS) entry which is preliminary data.</text>
</comment>
<evidence type="ECO:0000256" key="4">
    <source>
        <dbReference type="ARBA" id="ARBA00012925"/>
    </source>
</evidence>
<dbReference type="SUPFAM" id="SSF51069">
    <property type="entry name" value="Carbonic anhydrase"/>
    <property type="match status" value="1"/>
</dbReference>
<dbReference type="AlphaFoldDB" id="A0AAV1I9F3"/>
<dbReference type="PANTHER" id="PTHR18952">
    <property type="entry name" value="CARBONIC ANHYDRASE"/>
    <property type="match status" value="1"/>
</dbReference>
<keyword evidence="13" id="KW-1185">Reference proteome</keyword>
<dbReference type="Pfam" id="PF00194">
    <property type="entry name" value="Carb_anhydrase"/>
    <property type="match status" value="1"/>
</dbReference>
<comment type="cofactor">
    <cofactor evidence="1 9">
        <name>Zn(2+)</name>
        <dbReference type="ChEBI" id="CHEBI:29105"/>
    </cofactor>
</comment>
<evidence type="ECO:0000256" key="9">
    <source>
        <dbReference type="RuleBase" id="RU367011"/>
    </source>
</evidence>
<dbReference type="CDD" id="cd03124">
    <property type="entry name" value="alpha_CA_prokaryotic_like"/>
    <property type="match status" value="1"/>
</dbReference>
<dbReference type="Gene3D" id="3.10.200.10">
    <property type="entry name" value="Alpha carbonic anhydrase"/>
    <property type="match status" value="1"/>
</dbReference>
<name>A0AAV1I9F3_9CHLO</name>
<dbReference type="PANTHER" id="PTHR18952:SF265">
    <property type="entry name" value="CARBONIC ANHYDRASE"/>
    <property type="match status" value="1"/>
</dbReference>
<dbReference type="InterPro" id="IPR023561">
    <property type="entry name" value="Carbonic_anhydrase_a-class"/>
</dbReference>
<gene>
    <name evidence="12" type="ORF">CVIRNUC_006120</name>
</gene>
<dbReference type="EC" id="4.2.1.1" evidence="4 9"/>
<accession>A0AAV1I9F3</accession>
<evidence type="ECO:0000256" key="2">
    <source>
        <dbReference type="ARBA" id="ARBA00002904"/>
    </source>
</evidence>
<keyword evidence="7 9" id="KW-0456">Lyase</keyword>
<reference evidence="12 13" key="1">
    <citation type="submission" date="2023-10" db="EMBL/GenBank/DDBJ databases">
        <authorList>
            <person name="Maclean D."/>
            <person name="Macfadyen A."/>
        </authorList>
    </citation>
    <scope>NUCLEOTIDE SEQUENCE [LARGE SCALE GENOMIC DNA]</scope>
</reference>
<dbReference type="GO" id="GO:0008270">
    <property type="term" value="F:zinc ion binding"/>
    <property type="evidence" value="ECO:0007669"/>
    <property type="project" value="UniProtKB-UniRule"/>
</dbReference>
<keyword evidence="6 9" id="KW-0862">Zinc</keyword>
<evidence type="ECO:0000256" key="7">
    <source>
        <dbReference type="ARBA" id="ARBA00023239"/>
    </source>
</evidence>
<evidence type="ECO:0000313" key="12">
    <source>
        <dbReference type="EMBL" id="CAK0782925.1"/>
    </source>
</evidence>
<dbReference type="GO" id="GO:0004089">
    <property type="term" value="F:carbonate dehydratase activity"/>
    <property type="evidence" value="ECO:0007669"/>
    <property type="project" value="UniProtKB-UniRule"/>
</dbReference>
<proteinExistence type="inferred from homology"/>
<evidence type="ECO:0000256" key="10">
    <source>
        <dbReference type="SAM" id="SignalP"/>
    </source>
</evidence>
<protein>
    <recommendedName>
        <fullName evidence="4 9">Carbonic anhydrase</fullName>
        <ecNumber evidence="4 9">4.2.1.1</ecNumber>
    </recommendedName>
</protein>
<dbReference type="EMBL" id="CAUYUE010000007">
    <property type="protein sequence ID" value="CAK0782925.1"/>
    <property type="molecule type" value="Genomic_DNA"/>
</dbReference>
<evidence type="ECO:0000256" key="3">
    <source>
        <dbReference type="ARBA" id="ARBA00010718"/>
    </source>
</evidence>
<feature type="domain" description="Alpha-carbonic anhydrase" evidence="11">
    <location>
        <begin position="53"/>
        <end position="319"/>
    </location>
</feature>
<evidence type="ECO:0000256" key="5">
    <source>
        <dbReference type="ARBA" id="ARBA00022723"/>
    </source>
</evidence>
<sequence length="426" mass="45461">MGSLYLLLVVLGALALNIVPSDGAGNAALYRQGLSGVQLCDEPDHVRGGPSAPLYNYASDGDDWPGICMTGSAQSPIDLSKTNATSLRLIQNPKQQISFGSIVAAGNAVLRLEVDEVELISGDWNRTGFSVPVCGTDDIACLASDNNSAVQYITPNISNLHFHGNSEHTLEGLIYGAEAHLVANLTLNGKYHLVVFGIWMNMAGNKTNDFYAQLEPYVDFSEGADCAPVPDNTTFALEDLFPTDKSYFAYRGSLTTPPCSEGVTWIVFTNPVKVMSSSVSTSDKTSMRHTALQCTSSAMHNAALQRCETLGSELLGMQGQLHTLSMTDKSAALHIDLRLCQVLTKSLQMLCYVVDACLTSSCCVQISIAQVKSLYQSSAHISQPCAKGSKNAICNVLGGRTNNRPLQPSNGRVISLANAPSNVANN</sequence>
<evidence type="ECO:0000256" key="6">
    <source>
        <dbReference type="ARBA" id="ARBA00022833"/>
    </source>
</evidence>
<evidence type="ECO:0000313" key="13">
    <source>
        <dbReference type="Proteomes" id="UP001314263"/>
    </source>
</evidence>
<evidence type="ECO:0000256" key="8">
    <source>
        <dbReference type="ARBA" id="ARBA00048348"/>
    </source>
</evidence>
<comment type="function">
    <text evidence="2 9">Reversible hydration of carbon dioxide.</text>
</comment>
<dbReference type="PROSITE" id="PS00162">
    <property type="entry name" value="ALPHA_CA_1"/>
    <property type="match status" value="1"/>
</dbReference>
<evidence type="ECO:0000259" key="11">
    <source>
        <dbReference type="PROSITE" id="PS51144"/>
    </source>
</evidence>
<dbReference type="InterPro" id="IPR041891">
    <property type="entry name" value="Alpha_CA_prokaryot-like"/>
</dbReference>
<dbReference type="InterPro" id="IPR036398">
    <property type="entry name" value="CA_dom_sf"/>
</dbReference>
<keyword evidence="5 9" id="KW-0479">Metal-binding</keyword>
<comment type="similarity">
    <text evidence="3 9">Belongs to the alpha-carbonic anhydrase family.</text>
</comment>
<evidence type="ECO:0000256" key="1">
    <source>
        <dbReference type="ARBA" id="ARBA00001947"/>
    </source>
</evidence>
<dbReference type="InterPro" id="IPR018338">
    <property type="entry name" value="Carbonic_anhydrase_a-class_CS"/>
</dbReference>
<dbReference type="PROSITE" id="PS51144">
    <property type="entry name" value="ALPHA_CA_2"/>
    <property type="match status" value="1"/>
</dbReference>
<feature type="signal peptide" evidence="10">
    <location>
        <begin position="1"/>
        <end position="15"/>
    </location>
</feature>
<dbReference type="Proteomes" id="UP001314263">
    <property type="component" value="Unassembled WGS sequence"/>
</dbReference>
<keyword evidence="10" id="KW-0732">Signal</keyword>
<dbReference type="InterPro" id="IPR001148">
    <property type="entry name" value="CA_dom"/>
</dbReference>
<dbReference type="SMART" id="SM01057">
    <property type="entry name" value="Carb_anhydrase"/>
    <property type="match status" value="1"/>
</dbReference>